<dbReference type="GO" id="GO:0006779">
    <property type="term" value="P:porphyrin-containing compound biosynthetic process"/>
    <property type="evidence" value="ECO:0007669"/>
    <property type="project" value="InterPro"/>
</dbReference>
<feature type="domain" description="Uroporphyrinogen decarboxylase (URO-D)" evidence="1">
    <location>
        <begin position="103"/>
        <end position="355"/>
    </location>
</feature>
<dbReference type="Proteomes" id="UP000230392">
    <property type="component" value="Unassembled WGS sequence"/>
</dbReference>
<protein>
    <recommendedName>
        <fullName evidence="1">Uroporphyrinogen decarboxylase (URO-D) domain-containing protein</fullName>
    </recommendedName>
</protein>
<name>A0A2G9Y8U8_9BACT</name>
<evidence type="ECO:0000259" key="1">
    <source>
        <dbReference type="Pfam" id="PF01208"/>
    </source>
</evidence>
<dbReference type="SUPFAM" id="SSF51726">
    <property type="entry name" value="UROD/MetE-like"/>
    <property type="match status" value="1"/>
</dbReference>
<dbReference type="Pfam" id="PF01208">
    <property type="entry name" value="URO-D"/>
    <property type="match status" value="1"/>
</dbReference>
<accession>A0A2G9Y8U8</accession>
<dbReference type="GO" id="GO:0004853">
    <property type="term" value="F:uroporphyrinogen decarboxylase activity"/>
    <property type="evidence" value="ECO:0007669"/>
    <property type="project" value="InterPro"/>
</dbReference>
<sequence>MELTLRERFLRTMHYQYPGRIPNFEFGYWAETLPRWHSEGLPAEVNDEASAYTYFGIENFVGLNPDLNIKPPFSEETIRDDAEYRTYRDGRGITAQINKKGTKSIPHFIEFPIKSSKEWKEYKARLSDSPEGRIPDNLSETDANLRKSEAPRTIFFGSMLGWVRDIVGFEALAYLIYDERKLIEDMVETFCRIAERCLPIVLEKVEFDAAGGWEDICFNSGPLISPKMFDEIVVPRYQRITRILKRYGIDVIYTDCDGNIVPLIPSFLKGGINCMFPLEVHGGSDPVLIRERFGPDVLLMGGVDKMVLRKGPNEIEKEILRIKSVLDDGGFIPHIDHRVPADVNLENYQFYLKVKREIFGI</sequence>
<dbReference type="EMBL" id="PCRF01000264">
    <property type="protein sequence ID" value="PIP15624.1"/>
    <property type="molecule type" value="Genomic_DNA"/>
</dbReference>
<evidence type="ECO:0000313" key="3">
    <source>
        <dbReference type="Proteomes" id="UP000230392"/>
    </source>
</evidence>
<reference evidence="2 3" key="1">
    <citation type="submission" date="2017-09" db="EMBL/GenBank/DDBJ databases">
        <title>Depth-based differentiation of microbial function through sediment-hosted aquifers and enrichment of novel symbionts in the deep terrestrial subsurface.</title>
        <authorList>
            <person name="Probst A.J."/>
            <person name="Ladd B."/>
            <person name="Jarett J.K."/>
            <person name="Geller-Mcgrath D.E."/>
            <person name="Sieber C.M."/>
            <person name="Emerson J.B."/>
            <person name="Anantharaman K."/>
            <person name="Thomas B.C."/>
            <person name="Malmstrom R."/>
            <person name="Stieglmeier M."/>
            <person name="Klingl A."/>
            <person name="Woyke T."/>
            <person name="Ryan C.M."/>
            <person name="Banfield J.F."/>
        </authorList>
    </citation>
    <scope>NUCLEOTIDE SEQUENCE [LARGE SCALE GENOMIC DNA]</scope>
    <source>
        <strain evidence="2">CG23_combo_of_CG06-09_8_20_14_all_48_7</strain>
    </source>
</reference>
<gene>
    <name evidence="2" type="ORF">COX46_05415</name>
</gene>
<organism evidence="2 3">
    <name type="scientific">bacterium (Candidatus Ratteibacteria) CG23_combo_of_CG06-09_8_20_14_all_48_7</name>
    <dbReference type="NCBI Taxonomy" id="2014292"/>
    <lineage>
        <taxon>Bacteria</taxon>
        <taxon>Candidatus Ratteibacteria</taxon>
    </lineage>
</organism>
<dbReference type="AlphaFoldDB" id="A0A2G9Y8U8"/>
<proteinExistence type="predicted"/>
<dbReference type="Gene3D" id="3.20.20.210">
    <property type="match status" value="1"/>
</dbReference>
<dbReference type="InterPro" id="IPR038071">
    <property type="entry name" value="UROD/MetE-like_sf"/>
</dbReference>
<evidence type="ECO:0000313" key="2">
    <source>
        <dbReference type="EMBL" id="PIP15624.1"/>
    </source>
</evidence>
<comment type="caution">
    <text evidence="2">The sequence shown here is derived from an EMBL/GenBank/DDBJ whole genome shotgun (WGS) entry which is preliminary data.</text>
</comment>
<dbReference type="InterPro" id="IPR000257">
    <property type="entry name" value="Uroporphyrinogen_deCOase"/>
</dbReference>